<sequence>MSIVKIRKNIFNICLGNARKKEPKKKALLIADSRGRYLADEISTEKFIDIKIVSEPGLNINKTHIIWKSIKANIKKKDRAILFLWIAPCDLTTKEGKFISLTYNTSKYHSKIDNLVTKFSTLKAQIESRYKHTKVCFMECPPYSIKLYNKHQGHEDPIKFTEQTTRLENQIFYLNRQIRRLNTQLYRVCVRVKVNKRDISNIHGESSAAAILTGFTKEEINFTKMGMIALNILADALYDLLKQDKANLRPRSDCDITNLYSEHRKLNKHIPSNSWGGSWQTIRNTDIAIGDDIERIRLTRNELQHSRIFKLEDKRFIELCNILSDLLKRFDHHNIPRRLYTDELNDILAKTISAEEVKSIENDILGMTIEVEIEH</sequence>
<name>A0A8S3S7V8_MYTED</name>
<dbReference type="Proteomes" id="UP000683360">
    <property type="component" value="Unassembled WGS sequence"/>
</dbReference>
<reference evidence="1" key="1">
    <citation type="submission" date="2021-03" db="EMBL/GenBank/DDBJ databases">
        <authorList>
            <person name="Bekaert M."/>
        </authorList>
    </citation>
    <scope>NUCLEOTIDE SEQUENCE</scope>
</reference>
<organism evidence="1 2">
    <name type="scientific">Mytilus edulis</name>
    <name type="common">Blue mussel</name>
    <dbReference type="NCBI Taxonomy" id="6550"/>
    <lineage>
        <taxon>Eukaryota</taxon>
        <taxon>Metazoa</taxon>
        <taxon>Spiralia</taxon>
        <taxon>Lophotrochozoa</taxon>
        <taxon>Mollusca</taxon>
        <taxon>Bivalvia</taxon>
        <taxon>Autobranchia</taxon>
        <taxon>Pteriomorphia</taxon>
        <taxon>Mytilida</taxon>
        <taxon>Mytiloidea</taxon>
        <taxon>Mytilidae</taxon>
        <taxon>Mytilinae</taxon>
        <taxon>Mytilus</taxon>
    </lineage>
</organism>
<dbReference type="GO" id="GO:0016787">
    <property type="term" value="F:hydrolase activity"/>
    <property type="evidence" value="ECO:0007669"/>
    <property type="project" value="UniProtKB-KW"/>
</dbReference>
<keyword evidence="1" id="KW-0378">Hydrolase</keyword>
<proteinExistence type="predicted"/>
<gene>
    <name evidence="1" type="ORF">MEDL_26987</name>
</gene>
<comment type="caution">
    <text evidence="1">The sequence shown here is derived from an EMBL/GenBank/DDBJ whole genome shotgun (WGS) entry which is preliminary data.</text>
</comment>
<dbReference type="EMBL" id="CAJPWZ010001323">
    <property type="protein sequence ID" value="CAG2213051.1"/>
    <property type="molecule type" value="Genomic_DNA"/>
</dbReference>
<dbReference type="EC" id="3.4.22.68" evidence="1"/>
<dbReference type="OrthoDB" id="10346401at2759"/>
<keyword evidence="2" id="KW-1185">Reference proteome</keyword>
<evidence type="ECO:0000313" key="1">
    <source>
        <dbReference type="EMBL" id="CAG2213051.1"/>
    </source>
</evidence>
<accession>A0A8S3S7V8</accession>
<dbReference type="AlphaFoldDB" id="A0A8S3S7V8"/>
<protein>
    <submittedName>
        <fullName evidence="1">SENP7</fullName>
        <ecNumber evidence="1">3.4.22.68</ecNumber>
    </submittedName>
</protein>
<evidence type="ECO:0000313" key="2">
    <source>
        <dbReference type="Proteomes" id="UP000683360"/>
    </source>
</evidence>